<comment type="caution">
    <text evidence="2">The sequence shown here is derived from an EMBL/GenBank/DDBJ whole genome shotgun (WGS) entry which is preliminary data.</text>
</comment>
<name>A0A9D2AQ12_9BACT</name>
<protein>
    <submittedName>
        <fullName evidence="2">PorT family protein</fullName>
    </submittedName>
</protein>
<dbReference type="InterPro" id="IPR025665">
    <property type="entry name" value="Beta-barrel_OMP_2"/>
</dbReference>
<organism evidence="2 3">
    <name type="scientific">Candidatus Barnesiella excrementipullorum</name>
    <dbReference type="NCBI Taxonomy" id="2838479"/>
    <lineage>
        <taxon>Bacteria</taxon>
        <taxon>Pseudomonadati</taxon>
        <taxon>Bacteroidota</taxon>
        <taxon>Bacteroidia</taxon>
        <taxon>Bacteroidales</taxon>
        <taxon>Barnesiellaceae</taxon>
        <taxon>Barnesiella</taxon>
    </lineage>
</organism>
<reference evidence="2" key="1">
    <citation type="journal article" date="2021" name="PeerJ">
        <title>Extensive microbial diversity within the chicken gut microbiome revealed by metagenomics and culture.</title>
        <authorList>
            <person name="Gilroy R."/>
            <person name="Ravi A."/>
            <person name="Getino M."/>
            <person name="Pursley I."/>
            <person name="Horton D.L."/>
            <person name="Alikhan N.F."/>
            <person name="Baker D."/>
            <person name="Gharbi K."/>
            <person name="Hall N."/>
            <person name="Watson M."/>
            <person name="Adriaenssens E.M."/>
            <person name="Foster-Nyarko E."/>
            <person name="Jarju S."/>
            <person name="Secka A."/>
            <person name="Antonio M."/>
            <person name="Oren A."/>
            <person name="Chaudhuri R.R."/>
            <person name="La Ragione R."/>
            <person name="Hildebrand F."/>
            <person name="Pallen M.J."/>
        </authorList>
    </citation>
    <scope>NUCLEOTIDE SEQUENCE</scope>
    <source>
        <strain evidence="2">ChiHjej12B11-16260</strain>
    </source>
</reference>
<accession>A0A9D2AQ12</accession>
<dbReference type="Proteomes" id="UP000824246">
    <property type="component" value="Unassembled WGS sequence"/>
</dbReference>
<sequence length="269" mass="31004">MKTLVAIASFRRSKAIRNIFRRFYYTMIMRRKVEVILIGIGLLLACIPVSAQRAGTAGRKIQNLPFVDYKLIHFGFSVGMHMQDLTFTHNGYTTDDGQNWYMEVPSFSPGFCVNLLADLYLCPHLNLRLSPGIYFGNKVVRFREYNSGEMMSQNIKSNYVVVPLDLKFSSKRFDNIRPYISAGVMGALDVAKQENSYLKLNKWDCYLTFAIGCDTYLPYFKFIPEVKFCIGLTDVLDRNRDLPNPADIKYTNSLERLRSGMVVLTFYFE</sequence>
<dbReference type="EMBL" id="DXFB01000195">
    <property type="protein sequence ID" value="HIX46042.1"/>
    <property type="molecule type" value="Genomic_DNA"/>
</dbReference>
<dbReference type="Pfam" id="PF13568">
    <property type="entry name" value="OMP_b-brl_2"/>
    <property type="match status" value="1"/>
</dbReference>
<evidence type="ECO:0000313" key="3">
    <source>
        <dbReference type="Proteomes" id="UP000824246"/>
    </source>
</evidence>
<evidence type="ECO:0000259" key="1">
    <source>
        <dbReference type="Pfam" id="PF13568"/>
    </source>
</evidence>
<reference evidence="2" key="2">
    <citation type="submission" date="2021-04" db="EMBL/GenBank/DDBJ databases">
        <authorList>
            <person name="Gilroy R."/>
        </authorList>
    </citation>
    <scope>NUCLEOTIDE SEQUENCE</scope>
    <source>
        <strain evidence="2">ChiHjej12B11-16260</strain>
    </source>
</reference>
<feature type="domain" description="Outer membrane protein beta-barrel" evidence="1">
    <location>
        <begin position="65"/>
        <end position="236"/>
    </location>
</feature>
<evidence type="ECO:0000313" key="2">
    <source>
        <dbReference type="EMBL" id="HIX46042.1"/>
    </source>
</evidence>
<dbReference type="AlphaFoldDB" id="A0A9D2AQ12"/>
<gene>
    <name evidence="2" type="ORF">H9982_07450</name>
</gene>
<proteinExistence type="predicted"/>